<organism evidence="2">
    <name type="scientific">Tetrahymena pyriformis</name>
    <dbReference type="NCBI Taxonomy" id="5908"/>
    <lineage>
        <taxon>Eukaryota</taxon>
        <taxon>Sar</taxon>
        <taxon>Alveolata</taxon>
        <taxon>Ciliophora</taxon>
        <taxon>Intramacronucleata</taxon>
        <taxon>Oligohymenophorea</taxon>
        <taxon>Hymenostomatida</taxon>
        <taxon>Tetrahymenina</taxon>
        <taxon>Tetrahymenidae</taxon>
        <taxon>Tetrahymena</taxon>
    </lineage>
</organism>
<keyword evidence="2" id="KW-0496">Mitochondrion</keyword>
<dbReference type="AlphaFoldDB" id="Q9XMU3"/>
<reference evidence="2" key="1">
    <citation type="journal article" date="2000" name="J. Mol. Biol.">
        <title>Complete sequence of the mitochondrial genome of Tetrahymena pyriformis and comparison with Paramecium aurelia mitochondrial DNA.</title>
        <authorList>
            <person name="Burger G."/>
            <person name="Zhu Y."/>
            <person name="Littlejohn T.G."/>
            <person name="Greenwood S.J."/>
            <person name="Schnare M.N."/>
            <person name="Lang B.F."/>
            <person name="Gray M.W."/>
        </authorList>
    </citation>
    <scope>NUCLEOTIDE SEQUENCE</scope>
</reference>
<name>Q9XMU3_TETPY</name>
<keyword evidence="1" id="KW-0812">Transmembrane</keyword>
<evidence type="ECO:0000313" key="2">
    <source>
        <dbReference type="EMBL" id="AAD41920.1"/>
    </source>
</evidence>
<dbReference type="RefSeq" id="NP_049575.1">
    <property type="nucleotide sequence ID" value="NC_000862.1"/>
</dbReference>
<accession>Q9XMU3</accession>
<evidence type="ECO:0000256" key="1">
    <source>
        <dbReference type="SAM" id="Phobius"/>
    </source>
</evidence>
<dbReference type="GeneID" id="800787"/>
<keyword evidence="1" id="KW-1133">Transmembrane helix</keyword>
<feature type="transmembrane region" description="Helical" evidence="1">
    <location>
        <begin position="133"/>
        <end position="151"/>
    </location>
</feature>
<gene>
    <name evidence="2" type="primary">orf161</name>
</gene>
<dbReference type="EMBL" id="AF160864">
    <property type="protein sequence ID" value="AAD41920.1"/>
    <property type="molecule type" value="Genomic_DNA"/>
</dbReference>
<reference evidence="2" key="2">
    <citation type="journal article" date="2000" name="J. Mol. Biol.">
        <title>Expression of mitochondrial protein-coding genes in Tetrahymena pyriformis.</title>
        <authorList>
            <person name="Edqvist J."/>
            <person name="Burger G."/>
            <person name="Gray M.W."/>
        </authorList>
    </citation>
    <scope>NUCLEOTIDE SEQUENCE</scope>
</reference>
<proteinExistence type="predicted"/>
<keyword evidence="1" id="KW-0472">Membrane</keyword>
<sequence>MNINFKRELKYVLKKKNFKFKKFNHLLIIFYSLKKILKISKEFKHNLYKTKNNLLINKTIYFNFITNGLDLKFENQYQNLYIKETFINNYLLKNSLISRNNDLNIIKLQKFITIIDNNYIENDLKINFNVNDYLLITNILFFKIIFEYYISLKLNFLLKIN</sequence>
<geneLocation type="mitochondrion" evidence="2"/>
<protein>
    <submittedName>
        <fullName evidence="2">Orf161</fullName>
    </submittedName>
</protein>